<keyword evidence="2" id="KW-1185">Reference proteome</keyword>
<dbReference type="Gene3D" id="3.40.50.11170">
    <property type="entry name" value="Uncharacterised protein PF08960, DUF1874"/>
    <property type="match status" value="1"/>
</dbReference>
<name>A0A9J6QWE2_9FIRM</name>
<dbReference type="RefSeq" id="WP_269478593.1">
    <property type="nucleotide sequence ID" value="NZ_JAOSHN010000006.1"/>
</dbReference>
<dbReference type="Pfam" id="PF08960">
    <property type="entry name" value="STIV_B116-like"/>
    <property type="match status" value="1"/>
</dbReference>
<dbReference type="Proteomes" id="UP001065549">
    <property type="component" value="Unassembled WGS sequence"/>
</dbReference>
<dbReference type="InterPro" id="IPR015055">
    <property type="entry name" value="STIV_B116-like"/>
</dbReference>
<gene>
    <name evidence="1" type="ORF">OBO34_14440</name>
</gene>
<proteinExistence type="predicted"/>
<evidence type="ECO:0000313" key="1">
    <source>
        <dbReference type="EMBL" id="MCU7379542.1"/>
    </source>
</evidence>
<organism evidence="1 2">
    <name type="scientific">Hominibacterium faecale</name>
    <dbReference type="NCBI Taxonomy" id="2839743"/>
    <lineage>
        <taxon>Bacteria</taxon>
        <taxon>Bacillati</taxon>
        <taxon>Bacillota</taxon>
        <taxon>Clostridia</taxon>
        <taxon>Peptostreptococcales</taxon>
        <taxon>Anaerovoracaceae</taxon>
        <taxon>Hominibacterium</taxon>
    </lineage>
</organism>
<dbReference type="EMBL" id="JAOSHN010000006">
    <property type="protein sequence ID" value="MCU7379542.1"/>
    <property type="molecule type" value="Genomic_DNA"/>
</dbReference>
<sequence>MKIGILNTSILTTAGEYTLKDITLEDAKQIIAGQEIDGAVGHQSTSEILTTLLKRDVPVNRQFFQQQVGQKCIVFKLLGRPEEGKILSLADIEKIGYKFQLLERKA</sequence>
<comment type="caution">
    <text evidence="1">The sequence shown here is derived from an EMBL/GenBank/DDBJ whole genome shotgun (WGS) entry which is preliminary data.</text>
</comment>
<reference evidence="1" key="1">
    <citation type="submission" date="2022-09" db="EMBL/GenBank/DDBJ databases">
        <title>Culturomic study of gut microbiota in children with autism spectrum disorder.</title>
        <authorList>
            <person name="Efimov B.A."/>
            <person name="Chaplin A.V."/>
            <person name="Sokolova S.R."/>
            <person name="Pikina A.P."/>
            <person name="Korzhanova M."/>
            <person name="Belova V."/>
            <person name="Korostin D."/>
        </authorList>
    </citation>
    <scope>NUCLEOTIDE SEQUENCE</scope>
    <source>
        <strain evidence="1">ASD5510</strain>
    </source>
</reference>
<protein>
    <submittedName>
        <fullName evidence="1">YddF family protein</fullName>
    </submittedName>
</protein>
<dbReference type="SUPFAM" id="SSF143602">
    <property type="entry name" value="STIV B116-like"/>
    <property type="match status" value="1"/>
</dbReference>
<dbReference type="AlphaFoldDB" id="A0A9J6QWE2"/>
<dbReference type="InterPro" id="IPR037236">
    <property type="entry name" value="STIV_B116-like_sf"/>
</dbReference>
<evidence type="ECO:0000313" key="2">
    <source>
        <dbReference type="Proteomes" id="UP001065549"/>
    </source>
</evidence>
<accession>A0A9J6QWE2</accession>